<dbReference type="InterPro" id="IPR050624">
    <property type="entry name" value="HTH-type_Tx_Regulator"/>
</dbReference>
<dbReference type="InterPro" id="IPR001647">
    <property type="entry name" value="HTH_TetR"/>
</dbReference>
<protein>
    <recommendedName>
        <fullName evidence="3">HTH tetR-type domain-containing protein</fullName>
    </recommendedName>
</protein>
<name>A0A0E3UY81_9BACT</name>
<dbReference type="STRING" id="400092.PKOR_15430"/>
<gene>
    <name evidence="4" type="ORF">PKOR_15430</name>
</gene>
<organism evidence="4 5">
    <name type="scientific">Pontibacter korlensis</name>
    <dbReference type="NCBI Taxonomy" id="400092"/>
    <lineage>
        <taxon>Bacteria</taxon>
        <taxon>Pseudomonadati</taxon>
        <taxon>Bacteroidota</taxon>
        <taxon>Cytophagia</taxon>
        <taxon>Cytophagales</taxon>
        <taxon>Hymenobacteraceae</taxon>
        <taxon>Pontibacter</taxon>
    </lineage>
</organism>
<dbReference type="Gene3D" id="1.10.357.10">
    <property type="entry name" value="Tetracycline Repressor, domain 2"/>
    <property type="match status" value="1"/>
</dbReference>
<dbReference type="RefSeq" id="WP_046311895.1">
    <property type="nucleotide sequence ID" value="NZ_CBCSCY010000047.1"/>
</dbReference>
<sequence length="196" mass="22606">MSDKDESIKAEILEQAQKLFRHYGLAKTTMEDIAKAAGKGKSTLYYYYKSKDEIFDEVVTKEMNEVFRILQEEVGKVQTAEEKLFTFSLTKFKILKERANLFKVIRGDIEANMQRLLELNRRFEAREISLVRGVLRYGLESGEFAQYAAEDIDTLAFAMVCSFRGIEVGLLVEDKFADFEGRMEVLHNITMRGLKA</sequence>
<dbReference type="PATRIC" id="fig|400092.3.peg.3366"/>
<evidence type="ECO:0000256" key="1">
    <source>
        <dbReference type="ARBA" id="ARBA00023125"/>
    </source>
</evidence>
<dbReference type="OrthoDB" id="9789566at2"/>
<accession>A0A0E3UY81</accession>
<dbReference type="HOGENOM" id="CLU_069356_12_10_10"/>
<evidence type="ECO:0000259" key="3">
    <source>
        <dbReference type="PROSITE" id="PS50977"/>
    </source>
</evidence>
<dbReference type="PRINTS" id="PR00455">
    <property type="entry name" value="HTHTETR"/>
</dbReference>
<evidence type="ECO:0000313" key="4">
    <source>
        <dbReference type="EMBL" id="AKD04221.1"/>
    </source>
</evidence>
<dbReference type="AlphaFoldDB" id="A0A0E3UY81"/>
<dbReference type="InterPro" id="IPR009057">
    <property type="entry name" value="Homeodomain-like_sf"/>
</dbReference>
<proteinExistence type="predicted"/>
<dbReference type="Gene3D" id="1.10.10.60">
    <property type="entry name" value="Homeodomain-like"/>
    <property type="match status" value="1"/>
</dbReference>
<dbReference type="PANTHER" id="PTHR43479:SF11">
    <property type="entry name" value="ACREF_ENVCD OPERON REPRESSOR-RELATED"/>
    <property type="match status" value="1"/>
</dbReference>
<dbReference type="KEGG" id="pko:PKOR_15430"/>
<dbReference type="EMBL" id="CP009621">
    <property type="protein sequence ID" value="AKD04221.1"/>
    <property type="molecule type" value="Genomic_DNA"/>
</dbReference>
<keyword evidence="5" id="KW-1185">Reference proteome</keyword>
<dbReference type="SUPFAM" id="SSF48498">
    <property type="entry name" value="Tetracyclin repressor-like, C-terminal domain"/>
    <property type="match status" value="1"/>
</dbReference>
<dbReference type="PROSITE" id="PS50977">
    <property type="entry name" value="HTH_TETR_2"/>
    <property type="match status" value="1"/>
</dbReference>
<evidence type="ECO:0000313" key="5">
    <source>
        <dbReference type="Proteomes" id="UP000033109"/>
    </source>
</evidence>
<dbReference type="GO" id="GO:0003677">
    <property type="term" value="F:DNA binding"/>
    <property type="evidence" value="ECO:0007669"/>
    <property type="project" value="UniProtKB-UniRule"/>
</dbReference>
<dbReference type="Pfam" id="PF00440">
    <property type="entry name" value="TetR_N"/>
    <property type="match status" value="1"/>
</dbReference>
<dbReference type="InterPro" id="IPR036271">
    <property type="entry name" value="Tet_transcr_reg_TetR-rel_C_sf"/>
</dbReference>
<keyword evidence="1 2" id="KW-0238">DNA-binding</keyword>
<reference evidence="4 5" key="1">
    <citation type="journal article" date="2015" name="Sci. Rep.">
        <title>Unraveling adaptation of Pontibacter korlensis to radiation and infertility in desert through complete genome and comparative transcriptomic analysis.</title>
        <authorList>
            <person name="Dai J."/>
            <person name="Dai W."/>
            <person name="Qiu C."/>
            <person name="Yang Z."/>
            <person name="Zhang Y."/>
            <person name="Zhou M."/>
            <person name="Zhang L."/>
            <person name="Fang C."/>
            <person name="Gao Q."/>
            <person name="Yang Q."/>
            <person name="Li X."/>
            <person name="Wang Z."/>
            <person name="Wang Z."/>
            <person name="Jia Z."/>
            <person name="Chen X."/>
        </authorList>
    </citation>
    <scope>NUCLEOTIDE SEQUENCE [LARGE SCALE GENOMIC DNA]</scope>
    <source>
        <strain evidence="4 5">X14-1T</strain>
    </source>
</reference>
<evidence type="ECO:0000256" key="2">
    <source>
        <dbReference type="PROSITE-ProRule" id="PRU00335"/>
    </source>
</evidence>
<feature type="DNA-binding region" description="H-T-H motif" evidence="2">
    <location>
        <begin position="29"/>
        <end position="48"/>
    </location>
</feature>
<dbReference type="PANTHER" id="PTHR43479">
    <property type="entry name" value="ACREF/ENVCD OPERON REPRESSOR-RELATED"/>
    <property type="match status" value="1"/>
</dbReference>
<dbReference type="Proteomes" id="UP000033109">
    <property type="component" value="Chromosome"/>
</dbReference>
<feature type="domain" description="HTH tetR-type" evidence="3">
    <location>
        <begin position="6"/>
        <end position="66"/>
    </location>
</feature>
<dbReference type="SUPFAM" id="SSF46689">
    <property type="entry name" value="Homeodomain-like"/>
    <property type="match status" value="1"/>
</dbReference>